<comment type="caution">
    <text evidence="11">The sequence shown here is derived from an EMBL/GenBank/DDBJ whole genome shotgun (WGS) entry which is preliminary data.</text>
</comment>
<keyword evidence="4" id="KW-0547">Nucleotide-binding</keyword>
<accession>A0A847VDY2</accession>
<gene>
    <name evidence="11" type="primary">prs</name>
    <name evidence="11" type="ORF">GX888_03110</name>
</gene>
<feature type="domain" description="Ribose-phosphate pyrophosphokinase N-terminal" evidence="10">
    <location>
        <begin position="10"/>
        <end position="130"/>
    </location>
</feature>
<comment type="similarity">
    <text evidence="8">Belongs to the ribose-phosphate pyrophosphokinase family.</text>
</comment>
<dbReference type="GO" id="GO:0000287">
    <property type="term" value="F:magnesium ion binding"/>
    <property type="evidence" value="ECO:0007669"/>
    <property type="project" value="InterPro"/>
</dbReference>
<evidence type="ECO:0000256" key="6">
    <source>
        <dbReference type="ARBA" id="ARBA00022840"/>
    </source>
</evidence>
<dbReference type="GO" id="GO:0005524">
    <property type="term" value="F:ATP binding"/>
    <property type="evidence" value="ECO:0007669"/>
    <property type="project" value="UniProtKB-KW"/>
</dbReference>
<keyword evidence="2 11" id="KW-0808">Transferase</keyword>
<proteinExistence type="inferred from homology"/>
<evidence type="ECO:0000313" key="12">
    <source>
        <dbReference type="Proteomes" id="UP000564033"/>
    </source>
</evidence>
<dbReference type="Proteomes" id="UP000564033">
    <property type="component" value="Unassembled WGS sequence"/>
</dbReference>
<name>A0A847VDY2_9BACT</name>
<dbReference type="EC" id="2.7.6.1" evidence="1"/>
<dbReference type="SUPFAM" id="SSF53271">
    <property type="entry name" value="PRTase-like"/>
    <property type="match status" value="2"/>
</dbReference>
<dbReference type="GO" id="GO:0006164">
    <property type="term" value="P:purine nucleotide biosynthetic process"/>
    <property type="evidence" value="ECO:0007669"/>
    <property type="project" value="TreeGrafter"/>
</dbReference>
<dbReference type="PANTHER" id="PTHR10210">
    <property type="entry name" value="RIBOSE-PHOSPHATE DIPHOSPHOKINASE FAMILY MEMBER"/>
    <property type="match status" value="1"/>
</dbReference>
<evidence type="ECO:0000256" key="1">
    <source>
        <dbReference type="ARBA" id="ARBA00013247"/>
    </source>
</evidence>
<organism evidence="11 12">
    <name type="scientific">Candidatus Dojkabacteria bacterium</name>
    <dbReference type="NCBI Taxonomy" id="2099670"/>
    <lineage>
        <taxon>Bacteria</taxon>
        <taxon>Candidatus Dojkabacteria</taxon>
    </lineage>
</organism>
<evidence type="ECO:0000259" key="10">
    <source>
        <dbReference type="Pfam" id="PF13793"/>
    </source>
</evidence>
<evidence type="ECO:0000256" key="7">
    <source>
        <dbReference type="ARBA" id="ARBA00049535"/>
    </source>
</evidence>
<dbReference type="GO" id="GO:0002189">
    <property type="term" value="C:ribose phosphate diphosphokinase complex"/>
    <property type="evidence" value="ECO:0007669"/>
    <property type="project" value="TreeGrafter"/>
</dbReference>
<dbReference type="Pfam" id="PF00156">
    <property type="entry name" value="Pribosyltran"/>
    <property type="match status" value="1"/>
</dbReference>
<keyword evidence="3 8" id="KW-0545">Nucleotide biosynthesis</keyword>
<dbReference type="AlphaFoldDB" id="A0A847VDY2"/>
<keyword evidence="5 11" id="KW-0418">Kinase</keyword>
<dbReference type="PANTHER" id="PTHR10210:SF32">
    <property type="entry name" value="RIBOSE-PHOSPHATE PYROPHOSPHOKINASE 2"/>
    <property type="match status" value="1"/>
</dbReference>
<dbReference type="NCBIfam" id="TIGR01251">
    <property type="entry name" value="ribP_PPkin"/>
    <property type="match status" value="1"/>
</dbReference>
<dbReference type="SMART" id="SM01400">
    <property type="entry name" value="Pribosyltran_N"/>
    <property type="match status" value="1"/>
</dbReference>
<dbReference type="Gene3D" id="3.40.50.2020">
    <property type="match status" value="2"/>
</dbReference>
<evidence type="ECO:0000256" key="5">
    <source>
        <dbReference type="ARBA" id="ARBA00022777"/>
    </source>
</evidence>
<dbReference type="InterPro" id="IPR005946">
    <property type="entry name" value="Rib-P_diPkinase"/>
</dbReference>
<dbReference type="GO" id="GO:0005737">
    <property type="term" value="C:cytoplasm"/>
    <property type="evidence" value="ECO:0007669"/>
    <property type="project" value="TreeGrafter"/>
</dbReference>
<protein>
    <recommendedName>
        <fullName evidence="1">ribose-phosphate diphosphokinase</fullName>
        <ecNumber evidence="1">2.7.6.1</ecNumber>
    </recommendedName>
</protein>
<evidence type="ECO:0000313" key="11">
    <source>
        <dbReference type="EMBL" id="NLZ24704.1"/>
    </source>
</evidence>
<dbReference type="Pfam" id="PF13793">
    <property type="entry name" value="Pribosyltran_N"/>
    <property type="match status" value="1"/>
</dbReference>
<dbReference type="InterPro" id="IPR029057">
    <property type="entry name" value="PRTase-like"/>
</dbReference>
<dbReference type="GO" id="GO:0006015">
    <property type="term" value="P:5-phosphoribose 1-diphosphate biosynthetic process"/>
    <property type="evidence" value="ECO:0007669"/>
    <property type="project" value="TreeGrafter"/>
</dbReference>
<dbReference type="GO" id="GO:0016301">
    <property type="term" value="F:kinase activity"/>
    <property type="evidence" value="ECO:0007669"/>
    <property type="project" value="UniProtKB-KW"/>
</dbReference>
<dbReference type="CDD" id="cd06223">
    <property type="entry name" value="PRTases_typeI"/>
    <property type="match status" value="1"/>
</dbReference>
<keyword evidence="6" id="KW-0067">ATP-binding</keyword>
<evidence type="ECO:0000256" key="4">
    <source>
        <dbReference type="ARBA" id="ARBA00022741"/>
    </source>
</evidence>
<dbReference type="FunFam" id="3.40.50.2020:FF:000014">
    <property type="entry name" value="Ribose-phosphate pyrophosphokinase 1"/>
    <property type="match status" value="1"/>
</dbReference>
<dbReference type="GO" id="GO:0004749">
    <property type="term" value="F:ribose phosphate diphosphokinase activity"/>
    <property type="evidence" value="ECO:0007669"/>
    <property type="project" value="UniProtKB-EC"/>
</dbReference>
<dbReference type="InterPro" id="IPR029099">
    <property type="entry name" value="Pribosyltran_N"/>
</dbReference>
<evidence type="ECO:0000256" key="2">
    <source>
        <dbReference type="ARBA" id="ARBA00022679"/>
    </source>
</evidence>
<feature type="domain" description="Phosphoribosyltransferase" evidence="9">
    <location>
        <begin position="177"/>
        <end position="270"/>
    </location>
</feature>
<evidence type="ECO:0000256" key="8">
    <source>
        <dbReference type="RuleBase" id="RU004324"/>
    </source>
</evidence>
<dbReference type="InterPro" id="IPR000836">
    <property type="entry name" value="PRTase_dom"/>
</dbReference>
<evidence type="ECO:0000259" key="9">
    <source>
        <dbReference type="Pfam" id="PF00156"/>
    </source>
</evidence>
<comment type="catalytic activity">
    <reaction evidence="7">
        <text>D-ribose 5-phosphate + ATP = 5-phospho-alpha-D-ribose 1-diphosphate + AMP + H(+)</text>
        <dbReference type="Rhea" id="RHEA:15609"/>
        <dbReference type="ChEBI" id="CHEBI:15378"/>
        <dbReference type="ChEBI" id="CHEBI:30616"/>
        <dbReference type="ChEBI" id="CHEBI:58017"/>
        <dbReference type="ChEBI" id="CHEBI:78346"/>
        <dbReference type="ChEBI" id="CHEBI:456215"/>
        <dbReference type="EC" id="2.7.6.1"/>
    </reaction>
</comment>
<dbReference type="EMBL" id="JAAZIL010000079">
    <property type="protein sequence ID" value="NLZ24704.1"/>
    <property type="molecule type" value="Genomic_DNA"/>
</dbReference>
<reference evidence="11 12" key="1">
    <citation type="journal article" date="2020" name="Biotechnol. Biofuels">
        <title>New insights from the biogas microbiome by comprehensive genome-resolved metagenomics of nearly 1600 species originating from multiple anaerobic digesters.</title>
        <authorList>
            <person name="Campanaro S."/>
            <person name="Treu L."/>
            <person name="Rodriguez-R L.M."/>
            <person name="Kovalovszki A."/>
            <person name="Ziels R.M."/>
            <person name="Maus I."/>
            <person name="Zhu X."/>
            <person name="Kougias P.G."/>
            <person name="Basile A."/>
            <person name="Luo G."/>
            <person name="Schluter A."/>
            <person name="Konstantinidis K.T."/>
            <person name="Angelidaki I."/>
        </authorList>
    </citation>
    <scope>NUCLEOTIDE SEQUENCE [LARGE SCALE GENOMIC DNA]</scope>
    <source>
        <strain evidence="11">AS19jrsBPTG_9</strain>
    </source>
</reference>
<sequence>MNHNRGELCLVPCNSGIDFAQKVLDEINKKRKKEVSLLDTEEVRYANTEIKGILNESIRGKDVFIIQDVENHSDGKSVDDNLRTLYTIIGACKRCDANHITAVIPSFPYARQDKQWGREDITAARVAWELEGDLGANHIITIDLHNPAIQGFFRCAQIENLHGSHVLMPHVLNSIENPKDVIIIPTDLGGAKRANFYARCLESDVGFVYKTRDYKSANTIKDIQIMGDLKDKVVYIIDDMIDTAGSLCKVIKVAKKNGAKEIICIATFGLLNNSAIDKLHECYREKSLNKLILTDAAYIPNKILRRYSWIEIVSVAEYFAEIIHRLNKRKSIGELLY</sequence>
<evidence type="ECO:0000256" key="3">
    <source>
        <dbReference type="ARBA" id="ARBA00022727"/>
    </source>
</evidence>